<dbReference type="SUPFAM" id="SSF52096">
    <property type="entry name" value="ClpP/crotonase"/>
    <property type="match status" value="1"/>
</dbReference>
<evidence type="ECO:0000313" key="7">
    <source>
        <dbReference type="EMBL" id="OHV40400.1"/>
    </source>
</evidence>
<keyword evidence="5" id="KW-0413">Isomerase</keyword>
<dbReference type="PANTHER" id="PTHR43149:SF1">
    <property type="entry name" value="DELTA(3,5)-DELTA(2,4)-DIENOYL-COA ISOMERASE, MITOCHONDRIAL"/>
    <property type="match status" value="1"/>
</dbReference>
<evidence type="ECO:0000256" key="2">
    <source>
        <dbReference type="ARBA" id="ARBA00005254"/>
    </source>
</evidence>
<dbReference type="InterPro" id="IPR001753">
    <property type="entry name" value="Enoyl-CoA_hydra/iso"/>
</dbReference>
<comment type="caution">
    <text evidence="7">The sequence shown here is derived from an EMBL/GenBank/DDBJ whole genome shotgun (WGS) entry which is preliminary data.</text>
</comment>
<dbReference type="InterPro" id="IPR029045">
    <property type="entry name" value="ClpP/crotonase-like_dom_sf"/>
</dbReference>
<dbReference type="PROSITE" id="PS00166">
    <property type="entry name" value="ENOYL_COA_HYDRATASE"/>
    <property type="match status" value="1"/>
</dbReference>
<sequence>MMQEVVPSYHPNIRVDRDGFVVTVTIDRPESRNACTGDMWVALGRTFREVGHSGARAVILTGAGGNFCTGADLGGTRGESSSNGSGAPSHNLDNMRVLADVVLAVHDCPVPVVAKVDGLCVGAGLGLALAADLTWCADTARFSLIFARRGLSLDFGTSWLLRQRIGVHRAKELAYTARMLSGTQAAEIGFVNAVVPAAELDAAVREIAGTIAAGPPVALSMTKRELAAAGTSSLAQALEVEALAQTVNVHTRDMREALTAYAERRPPVFEGH</sequence>
<evidence type="ECO:0000256" key="6">
    <source>
        <dbReference type="RuleBase" id="RU003707"/>
    </source>
</evidence>
<evidence type="ECO:0000256" key="3">
    <source>
        <dbReference type="ARBA" id="ARBA00022832"/>
    </source>
</evidence>
<dbReference type="InterPro" id="IPR018376">
    <property type="entry name" value="Enoyl-CoA_hyd/isom_CS"/>
</dbReference>
<dbReference type="Pfam" id="PF00378">
    <property type="entry name" value="ECH_1"/>
    <property type="match status" value="1"/>
</dbReference>
<dbReference type="Proteomes" id="UP000179769">
    <property type="component" value="Unassembled WGS sequence"/>
</dbReference>
<dbReference type="RefSeq" id="WP_071060732.1">
    <property type="nucleotide sequence ID" value="NZ_MAXA01000071.1"/>
</dbReference>
<reference evidence="8" key="1">
    <citation type="submission" date="2016-07" db="EMBL/GenBank/DDBJ databases">
        <title>Frankia sp. NRRL B-16219 Genome sequencing.</title>
        <authorList>
            <person name="Ghodhbane-Gtari F."/>
            <person name="Swanson E."/>
            <person name="Gueddou A."/>
            <person name="Louati M."/>
            <person name="Nouioui I."/>
            <person name="Hezbri K."/>
            <person name="Abebe-Akele F."/>
            <person name="Simpson S."/>
            <person name="Morris K."/>
            <person name="Thomas K."/>
            <person name="Gtari M."/>
            <person name="Tisa L.S."/>
        </authorList>
    </citation>
    <scope>NUCLEOTIDE SEQUENCE [LARGE SCALE GENOMIC DNA]</scope>
    <source>
        <strain evidence="8">NRRL B-16219</strain>
    </source>
</reference>
<comment type="similarity">
    <text evidence="2 6">Belongs to the enoyl-CoA hydratase/isomerase family.</text>
</comment>
<dbReference type="PANTHER" id="PTHR43149">
    <property type="entry name" value="ENOYL-COA HYDRATASE"/>
    <property type="match status" value="1"/>
</dbReference>
<dbReference type="Gene3D" id="1.10.12.10">
    <property type="entry name" value="Lyase 2-enoyl-coa Hydratase, Chain A, domain 2"/>
    <property type="match status" value="1"/>
</dbReference>
<evidence type="ECO:0000256" key="1">
    <source>
        <dbReference type="ARBA" id="ARBA00005005"/>
    </source>
</evidence>
<keyword evidence="8" id="KW-1185">Reference proteome</keyword>
<dbReference type="InterPro" id="IPR014748">
    <property type="entry name" value="Enoyl-CoA_hydra_C"/>
</dbReference>
<dbReference type="CDD" id="cd06558">
    <property type="entry name" value="crotonase-like"/>
    <property type="match status" value="1"/>
</dbReference>
<keyword evidence="3" id="KW-0276">Fatty acid metabolism</keyword>
<dbReference type="EMBL" id="MAXA01000071">
    <property type="protein sequence ID" value="OHV40400.1"/>
    <property type="molecule type" value="Genomic_DNA"/>
</dbReference>
<gene>
    <name evidence="7" type="ORF">BBK14_32530</name>
</gene>
<proteinExistence type="inferred from homology"/>
<dbReference type="Gene3D" id="3.90.226.10">
    <property type="entry name" value="2-enoyl-CoA Hydratase, Chain A, domain 1"/>
    <property type="match status" value="1"/>
</dbReference>
<protein>
    <submittedName>
        <fullName evidence="7">Enoyl-CoA hydratase</fullName>
    </submittedName>
</protein>
<name>A0A1S1R2J0_9ACTN</name>
<evidence type="ECO:0000256" key="4">
    <source>
        <dbReference type="ARBA" id="ARBA00023098"/>
    </source>
</evidence>
<dbReference type="GO" id="GO:0006631">
    <property type="term" value="P:fatty acid metabolic process"/>
    <property type="evidence" value="ECO:0007669"/>
    <property type="project" value="UniProtKB-KW"/>
</dbReference>
<dbReference type="InterPro" id="IPR045002">
    <property type="entry name" value="Ech1-like"/>
</dbReference>
<evidence type="ECO:0000313" key="8">
    <source>
        <dbReference type="Proteomes" id="UP000179769"/>
    </source>
</evidence>
<dbReference type="OrthoDB" id="8452484at2"/>
<keyword evidence="4" id="KW-0443">Lipid metabolism</keyword>
<comment type="pathway">
    <text evidence="1">Lipid metabolism; fatty acid beta-oxidation.</text>
</comment>
<organism evidence="7 8">
    <name type="scientific">Parafrankia soli</name>
    <dbReference type="NCBI Taxonomy" id="2599596"/>
    <lineage>
        <taxon>Bacteria</taxon>
        <taxon>Bacillati</taxon>
        <taxon>Actinomycetota</taxon>
        <taxon>Actinomycetes</taxon>
        <taxon>Frankiales</taxon>
        <taxon>Frankiaceae</taxon>
        <taxon>Parafrankia</taxon>
    </lineage>
</organism>
<dbReference type="AlphaFoldDB" id="A0A1S1R2J0"/>
<dbReference type="GO" id="GO:0016853">
    <property type="term" value="F:isomerase activity"/>
    <property type="evidence" value="ECO:0007669"/>
    <property type="project" value="UniProtKB-KW"/>
</dbReference>
<evidence type="ECO:0000256" key="5">
    <source>
        <dbReference type="ARBA" id="ARBA00023235"/>
    </source>
</evidence>
<accession>A0A1S1R2J0</accession>